<feature type="transmembrane region" description="Helical" evidence="8">
    <location>
        <begin position="494"/>
        <end position="513"/>
    </location>
</feature>
<evidence type="ECO:0000313" key="11">
    <source>
        <dbReference type="EMBL" id="KAL0640390.1"/>
    </source>
</evidence>
<evidence type="ECO:0000256" key="8">
    <source>
        <dbReference type="RuleBase" id="RU369017"/>
    </source>
</evidence>
<evidence type="ECO:0000256" key="9">
    <source>
        <dbReference type="SAM" id="MobiDB-lite"/>
    </source>
</evidence>
<feature type="compositionally biased region" description="Basic residues" evidence="9">
    <location>
        <begin position="643"/>
        <end position="654"/>
    </location>
</feature>
<reference evidence="11 12" key="1">
    <citation type="submission" date="2024-02" db="EMBL/GenBank/DDBJ databases">
        <title>Discinaceae phylogenomics.</title>
        <authorList>
            <person name="Dirks A.C."/>
            <person name="James T.Y."/>
        </authorList>
    </citation>
    <scope>NUCLEOTIDE SEQUENCE [LARGE SCALE GENOMIC DNA]</scope>
    <source>
        <strain evidence="11 12">ACD0624</strain>
    </source>
</reference>
<feature type="transmembrane region" description="Helical" evidence="8">
    <location>
        <begin position="525"/>
        <end position="543"/>
    </location>
</feature>
<evidence type="ECO:0000256" key="7">
    <source>
        <dbReference type="ARBA" id="ARBA00023136"/>
    </source>
</evidence>
<feature type="region of interest" description="Disordered" evidence="9">
    <location>
        <begin position="1"/>
        <end position="20"/>
    </location>
</feature>
<dbReference type="InterPro" id="IPR027469">
    <property type="entry name" value="Cation_efflux_TMD_sf"/>
</dbReference>
<dbReference type="NCBIfam" id="TIGR01297">
    <property type="entry name" value="CDF"/>
    <property type="match status" value="1"/>
</dbReference>
<dbReference type="InterPro" id="IPR002524">
    <property type="entry name" value="Cation_efflux"/>
</dbReference>
<dbReference type="SUPFAM" id="SSF161111">
    <property type="entry name" value="Cation efflux protein transmembrane domain-like"/>
    <property type="match status" value="1"/>
</dbReference>
<keyword evidence="12" id="KW-1185">Reference proteome</keyword>
<feature type="compositionally biased region" description="Low complexity" evidence="9">
    <location>
        <begin position="633"/>
        <end position="642"/>
    </location>
</feature>
<keyword evidence="6 8" id="KW-0406">Ion transport</keyword>
<evidence type="ECO:0000256" key="5">
    <source>
        <dbReference type="ARBA" id="ARBA00022989"/>
    </source>
</evidence>
<gene>
    <name evidence="11" type="primary">MSC2</name>
    <name evidence="11" type="ORF">Q9L58_000672</name>
</gene>
<evidence type="ECO:0000259" key="10">
    <source>
        <dbReference type="Pfam" id="PF01545"/>
    </source>
</evidence>
<keyword evidence="5 8" id="KW-1133">Transmembrane helix</keyword>
<feature type="region of interest" description="Disordered" evidence="9">
    <location>
        <begin position="623"/>
        <end position="672"/>
    </location>
</feature>
<keyword evidence="8" id="KW-0256">Endoplasmic reticulum</keyword>
<feature type="domain" description="Cation efflux protein transmembrane" evidence="10">
    <location>
        <begin position="494"/>
        <end position="737"/>
    </location>
</feature>
<evidence type="ECO:0000256" key="3">
    <source>
        <dbReference type="ARBA" id="ARBA00022448"/>
    </source>
</evidence>
<comment type="caution">
    <text evidence="8">Lacks conserved residue(s) required for the propagation of feature annotation.</text>
</comment>
<keyword evidence="3 8" id="KW-0813">Transport</keyword>
<sequence>MADNGRFRTPGPGPITSLGYPDAFRKKQRKAAAAALCSCGAPRITNGYAFPSPILGTPAPASTYLAPAAFSEPHSPSLAANGHSHSRSAVSPAHFTTPLALAATLLLASLSAAPSTPLSESAATSSASHPLEAPLFAPTPLSALLGTLTSAAALGSGTLLLYCAYGKLRQGRSGGNVDEGGGRFYPKKRGESVSALSVFEKAVAVTVPYFAALEMGAVRTAAVVLGFATAGMVGAGRGGVRDMVVGKKGVLAAVGVGVGWDMWMKSEGESGVFPCLIAYLFLVSSLLFLSPPYPLHPVSSSSGTRTPLSTKSNQSSFPKLARNPSTLMTSAAFTGTNLAYQNKLSLFSGTLLSVYPIINWVLTTGSPTTASAGENSIYWWVLSVVAGFSAVEFGKGVRDLGFGAGVATAVLAAWVVGMDDMTALLGNIGFGGLVWAAMQFDKNSHAHDHGHAHEHAQAPKEVKAPSAITKSLMKSTEGVPLIHSILVERDSRRIFYFMCLNFVFMLVQTSYGFTTGSLGLISDSVHMFFDCLALFVGLCAAVMSKWPPSQRYPYGLSKMDTLAGFANGIFLMLISVEIVWEAIERLQTPTEMSRLVELVVVSALGLAVNLVGIMAFDHAHMHHGHSHSHSHAPEPAAAAAVHAHGHDHDHHHHSHSEDPAPPPKPAPHAHSHDSENMHGIFLHILADTLGSVSVVISTLAIQYTGWTGFDPLASVFIAVLIFFSAIPLVKSAASNLLLTVPANTEYTLRETLAGVSSVKGVAGYTVPRFWEVDGRVRGVVHVQAIRGADTEVVRSAVEKWLEGGLGGCEVVAVVERWGEGCWCGGGPVGGGTIGVQR</sequence>
<evidence type="ECO:0000256" key="2">
    <source>
        <dbReference type="ARBA" id="ARBA00008873"/>
    </source>
</evidence>
<keyword evidence="4 8" id="KW-0812">Transmembrane</keyword>
<accession>A0ABR3GX69</accession>
<dbReference type="PANTHER" id="PTHR45755:SF4">
    <property type="entry name" value="ZINC TRANSPORTER 7"/>
    <property type="match status" value="1"/>
</dbReference>
<feature type="transmembrane region" description="Helical" evidence="8">
    <location>
        <begin position="680"/>
        <end position="705"/>
    </location>
</feature>
<feature type="region of interest" description="Disordered" evidence="9">
    <location>
        <begin position="299"/>
        <end position="318"/>
    </location>
</feature>
<protein>
    <recommendedName>
        <fullName evidence="8">Zinc transporter</fullName>
    </recommendedName>
</protein>
<feature type="transmembrane region" description="Helical" evidence="8">
    <location>
        <begin position="711"/>
        <end position="729"/>
    </location>
</feature>
<feature type="transmembrane region" description="Helical" evidence="8">
    <location>
        <begin position="377"/>
        <end position="393"/>
    </location>
</feature>
<dbReference type="Pfam" id="PF01545">
    <property type="entry name" value="Cation_efflux"/>
    <property type="match status" value="1"/>
</dbReference>
<feature type="transmembrane region" description="Helical" evidence="8">
    <location>
        <begin position="141"/>
        <end position="165"/>
    </location>
</feature>
<dbReference type="PANTHER" id="PTHR45755">
    <property type="match status" value="1"/>
</dbReference>
<dbReference type="InterPro" id="IPR045316">
    <property type="entry name" value="Msc2-like"/>
</dbReference>
<evidence type="ECO:0000313" key="12">
    <source>
        <dbReference type="Proteomes" id="UP001447188"/>
    </source>
</evidence>
<dbReference type="InterPro" id="IPR058533">
    <property type="entry name" value="Cation_efflux_TM"/>
</dbReference>
<comment type="subcellular location">
    <subcellularLocation>
        <location evidence="8">Endoplasmic reticulum membrane</location>
        <topology evidence="8">Multi-pass membrane protein</topology>
    </subcellularLocation>
    <subcellularLocation>
        <location evidence="1">Membrane</location>
        <topology evidence="1">Multi-pass membrane protein</topology>
    </subcellularLocation>
</comment>
<comment type="caution">
    <text evidence="11">The sequence shown here is derived from an EMBL/GenBank/DDBJ whole genome shotgun (WGS) entry which is preliminary data.</text>
</comment>
<feature type="transmembrane region" description="Helical" evidence="8">
    <location>
        <begin position="595"/>
        <end position="616"/>
    </location>
</feature>
<evidence type="ECO:0000256" key="4">
    <source>
        <dbReference type="ARBA" id="ARBA00022692"/>
    </source>
</evidence>
<feature type="transmembrane region" description="Helical" evidence="8">
    <location>
        <begin position="423"/>
        <end position="440"/>
    </location>
</feature>
<comment type="similarity">
    <text evidence="2 8">Belongs to the cation diffusion facilitator (CDF) transporter (TC 2.A.4) family. SLC30A subfamily.</text>
</comment>
<evidence type="ECO:0000256" key="1">
    <source>
        <dbReference type="ARBA" id="ARBA00004141"/>
    </source>
</evidence>
<organism evidence="11 12">
    <name type="scientific">Discina gigas</name>
    <dbReference type="NCBI Taxonomy" id="1032678"/>
    <lineage>
        <taxon>Eukaryota</taxon>
        <taxon>Fungi</taxon>
        <taxon>Dikarya</taxon>
        <taxon>Ascomycota</taxon>
        <taxon>Pezizomycotina</taxon>
        <taxon>Pezizomycetes</taxon>
        <taxon>Pezizales</taxon>
        <taxon>Discinaceae</taxon>
        <taxon>Discina</taxon>
    </lineage>
</organism>
<keyword evidence="7 8" id="KW-0472">Membrane</keyword>
<proteinExistence type="inferred from homology"/>
<feature type="transmembrane region" description="Helical" evidence="8">
    <location>
        <begin position="564"/>
        <end position="583"/>
    </location>
</feature>
<feature type="transmembrane region" description="Helical" evidence="8">
    <location>
        <begin position="270"/>
        <end position="289"/>
    </location>
</feature>
<name>A0ABR3GX69_9PEZI</name>
<evidence type="ECO:0000256" key="6">
    <source>
        <dbReference type="ARBA" id="ARBA00023065"/>
    </source>
</evidence>
<dbReference type="Gene3D" id="1.20.1510.10">
    <property type="entry name" value="Cation efflux protein transmembrane domain"/>
    <property type="match status" value="1"/>
</dbReference>
<feature type="transmembrane region" description="Helical" evidence="8">
    <location>
        <begin position="217"/>
        <end position="236"/>
    </location>
</feature>
<dbReference type="EMBL" id="JBBBZM010000004">
    <property type="protein sequence ID" value="KAL0640390.1"/>
    <property type="molecule type" value="Genomic_DNA"/>
</dbReference>
<dbReference type="Proteomes" id="UP001447188">
    <property type="component" value="Unassembled WGS sequence"/>
</dbReference>
<feature type="transmembrane region" description="Helical" evidence="8">
    <location>
        <begin position="400"/>
        <end position="417"/>
    </location>
</feature>
<feature type="transmembrane region" description="Helical" evidence="8">
    <location>
        <begin position="344"/>
        <end position="362"/>
    </location>
</feature>
<comment type="function">
    <text evidence="8">Functions as a zinc transporter.</text>
</comment>